<feature type="transmembrane region" description="Helical" evidence="6">
    <location>
        <begin position="14"/>
        <end position="32"/>
    </location>
</feature>
<dbReference type="EMBL" id="CP118110">
    <property type="protein sequence ID" value="WDI05309.1"/>
    <property type="molecule type" value="Genomic_DNA"/>
</dbReference>
<feature type="transmembrane region" description="Helical" evidence="6">
    <location>
        <begin position="189"/>
        <end position="208"/>
    </location>
</feature>
<comment type="subcellular location">
    <subcellularLocation>
        <location evidence="1">Cell membrane</location>
        <topology evidence="1">Multi-pass membrane protein</topology>
    </subcellularLocation>
</comment>
<protein>
    <submittedName>
        <fullName evidence="7">Cytochrome c oxidase assembly protein</fullName>
    </submittedName>
</protein>
<keyword evidence="2" id="KW-1003">Cell membrane</keyword>
<evidence type="ECO:0000256" key="2">
    <source>
        <dbReference type="ARBA" id="ARBA00022475"/>
    </source>
</evidence>
<sequence>MNEMVLEHFDFLEMWRPIVIVIAVLLSIAYILSIKKFRNRFNQSEPVELRQIILFLSGLATLYLAVGSPINALSHHVLFSAHMLKQALLYFIMPLLIYLGTPAWLLRPLLETKFFRNLGKFWNQPILAMLLFNFGFSVYHFPVIFNILMENPLLGILYHTFLVITSFQMWWPLICPIPELDRLSNVKKLGYIAANAVLLYPACVVIIFSDKVLYEPYVNAPQLFSILSPLDDQQLGGIIMKMTQEAAFVAVLGIITAKWYRKEKHDDPLEISEFKHNT</sequence>
<evidence type="ECO:0000256" key="4">
    <source>
        <dbReference type="ARBA" id="ARBA00022989"/>
    </source>
</evidence>
<accession>A0AAX3N6E8</accession>
<proteinExistence type="predicted"/>
<evidence type="ECO:0000313" key="8">
    <source>
        <dbReference type="EMBL" id="WDI05309.1"/>
    </source>
</evidence>
<dbReference type="Proteomes" id="UP001220962">
    <property type="component" value="Plasmid unnamed1"/>
</dbReference>
<evidence type="ECO:0000256" key="3">
    <source>
        <dbReference type="ARBA" id="ARBA00022692"/>
    </source>
</evidence>
<evidence type="ECO:0000313" key="7">
    <source>
        <dbReference type="EMBL" id="WDH85346.1"/>
    </source>
</evidence>
<evidence type="ECO:0000313" key="10">
    <source>
        <dbReference type="Proteomes" id="UP001221519"/>
    </source>
</evidence>
<feature type="transmembrane region" description="Helical" evidence="6">
    <location>
        <begin position="155"/>
        <end position="177"/>
    </location>
</feature>
<name>A0AAX3N6E8_9BACL</name>
<dbReference type="EMBL" id="CP118102">
    <property type="protein sequence ID" value="WDH85346.1"/>
    <property type="molecule type" value="Genomic_DNA"/>
</dbReference>
<feature type="transmembrane region" description="Helical" evidence="6">
    <location>
        <begin position="52"/>
        <end position="72"/>
    </location>
</feature>
<dbReference type="GO" id="GO:0005886">
    <property type="term" value="C:plasma membrane"/>
    <property type="evidence" value="ECO:0007669"/>
    <property type="project" value="UniProtKB-SubCell"/>
</dbReference>
<keyword evidence="10" id="KW-1185">Reference proteome</keyword>
<feature type="transmembrane region" description="Helical" evidence="6">
    <location>
        <begin position="126"/>
        <end position="149"/>
    </location>
</feature>
<geneLocation type="plasmid" evidence="7 9">
    <name>unnamed1</name>
</geneLocation>
<dbReference type="Pfam" id="PF09678">
    <property type="entry name" value="Caa3_CtaG"/>
    <property type="match status" value="1"/>
</dbReference>
<geneLocation type="plasmid" evidence="8 10">
    <name>unnamed2</name>
</geneLocation>
<evidence type="ECO:0000256" key="1">
    <source>
        <dbReference type="ARBA" id="ARBA00004651"/>
    </source>
</evidence>
<gene>
    <name evidence="7" type="ORF">PUW23_26295</name>
    <name evidence="8" type="ORF">PUW25_27210</name>
</gene>
<evidence type="ECO:0000256" key="5">
    <source>
        <dbReference type="ARBA" id="ARBA00023136"/>
    </source>
</evidence>
<feature type="transmembrane region" description="Helical" evidence="6">
    <location>
        <begin position="87"/>
        <end position="106"/>
    </location>
</feature>
<organism evidence="7 9">
    <name type="scientific">Paenibacillus urinalis</name>
    <dbReference type="NCBI Taxonomy" id="521520"/>
    <lineage>
        <taxon>Bacteria</taxon>
        <taxon>Bacillati</taxon>
        <taxon>Bacillota</taxon>
        <taxon>Bacilli</taxon>
        <taxon>Bacillales</taxon>
        <taxon>Paenibacillaceae</taxon>
        <taxon>Paenibacillus</taxon>
    </lineage>
</organism>
<keyword evidence="7" id="KW-0614">Plasmid</keyword>
<keyword evidence="3 6" id="KW-0812">Transmembrane</keyword>
<dbReference type="InterPro" id="IPR019108">
    <property type="entry name" value="Caa3_assmbl_CtaG-rel"/>
</dbReference>
<dbReference type="AlphaFoldDB" id="A0AAX3N6E8"/>
<reference evidence="7 10" key="1">
    <citation type="submission" date="2023-02" db="EMBL/GenBank/DDBJ databases">
        <title>Pathogen: clinical or host-associated sample.</title>
        <authorList>
            <person name="Hergert J."/>
            <person name="Casey R."/>
            <person name="Wagner J."/>
            <person name="Young E.L."/>
            <person name="Oakeson K.F."/>
        </authorList>
    </citation>
    <scope>NUCLEOTIDE SEQUENCE</scope>
    <source>
        <strain evidence="8 10">2022CK-00829</strain>
        <strain evidence="7">2022CK-00830</strain>
        <plasmid evidence="7">unnamed1</plasmid>
        <plasmid evidence="8 10">unnamed2</plasmid>
    </source>
</reference>
<dbReference type="Proteomes" id="UP001221519">
    <property type="component" value="Plasmid unnamed2"/>
</dbReference>
<keyword evidence="4 6" id="KW-1133">Transmembrane helix</keyword>
<evidence type="ECO:0000313" key="9">
    <source>
        <dbReference type="Proteomes" id="UP001220962"/>
    </source>
</evidence>
<keyword evidence="5 6" id="KW-0472">Membrane</keyword>
<dbReference type="RefSeq" id="WP_205055325.1">
    <property type="nucleotide sequence ID" value="NZ_CP118102.1"/>
</dbReference>
<evidence type="ECO:0000256" key="6">
    <source>
        <dbReference type="SAM" id="Phobius"/>
    </source>
</evidence>